<dbReference type="PROSITE" id="PS50405">
    <property type="entry name" value="GST_CTER"/>
    <property type="match status" value="1"/>
</dbReference>
<accession>A0AAV6HLV6</accession>
<dbReference type="GO" id="GO:0004364">
    <property type="term" value="F:glutathione transferase activity"/>
    <property type="evidence" value="ECO:0007669"/>
    <property type="project" value="InterPro"/>
</dbReference>
<keyword evidence="4" id="KW-1185">Reference proteome</keyword>
<feature type="region of interest" description="Disordered" evidence="1">
    <location>
        <begin position="117"/>
        <end position="172"/>
    </location>
</feature>
<dbReference type="Proteomes" id="UP000823749">
    <property type="component" value="Unassembled WGS sequence"/>
</dbReference>
<dbReference type="InterPro" id="IPR004046">
    <property type="entry name" value="GST_C"/>
</dbReference>
<dbReference type="InterPro" id="IPR044628">
    <property type="entry name" value="EF-1-gamma_plant"/>
</dbReference>
<protein>
    <recommendedName>
        <fullName evidence="2">GST C-terminal domain-containing protein</fullName>
    </recommendedName>
</protein>
<name>A0AAV6HLV6_9ERIC</name>
<dbReference type="AlphaFoldDB" id="A0AAV6HLV6"/>
<evidence type="ECO:0000313" key="3">
    <source>
        <dbReference type="EMBL" id="KAG5513025.1"/>
    </source>
</evidence>
<dbReference type="Gene3D" id="1.20.1050.10">
    <property type="match status" value="1"/>
</dbReference>
<feature type="compositionally biased region" description="Polar residues" evidence="1">
    <location>
        <begin position="117"/>
        <end position="126"/>
    </location>
</feature>
<feature type="compositionally biased region" description="Basic residues" evidence="1">
    <location>
        <begin position="141"/>
        <end position="165"/>
    </location>
</feature>
<feature type="domain" description="GST C-terminal" evidence="2">
    <location>
        <begin position="1"/>
        <end position="122"/>
    </location>
</feature>
<gene>
    <name evidence="3" type="ORF">RHGRI_038556</name>
</gene>
<dbReference type="Pfam" id="PF00043">
    <property type="entry name" value="GST_C"/>
    <property type="match status" value="1"/>
</dbReference>
<dbReference type="EMBL" id="JACTNZ010000022">
    <property type="protein sequence ID" value="KAG5513025.1"/>
    <property type="molecule type" value="Genomic_DNA"/>
</dbReference>
<proteinExistence type="predicted"/>
<organism evidence="3 4">
    <name type="scientific">Rhododendron griersonianum</name>
    <dbReference type="NCBI Taxonomy" id="479676"/>
    <lineage>
        <taxon>Eukaryota</taxon>
        <taxon>Viridiplantae</taxon>
        <taxon>Streptophyta</taxon>
        <taxon>Embryophyta</taxon>
        <taxon>Tracheophyta</taxon>
        <taxon>Spermatophyta</taxon>
        <taxon>Magnoliopsida</taxon>
        <taxon>eudicotyledons</taxon>
        <taxon>Gunneridae</taxon>
        <taxon>Pentapetalae</taxon>
        <taxon>asterids</taxon>
        <taxon>Ericales</taxon>
        <taxon>Ericaceae</taxon>
        <taxon>Ericoideae</taxon>
        <taxon>Rhodoreae</taxon>
        <taxon>Rhododendron</taxon>
    </lineage>
</organism>
<evidence type="ECO:0000256" key="1">
    <source>
        <dbReference type="SAM" id="MobiDB-lite"/>
    </source>
</evidence>
<dbReference type="InterPro" id="IPR010987">
    <property type="entry name" value="Glutathione-S-Trfase_C-like"/>
</dbReference>
<dbReference type="InterPro" id="IPR036282">
    <property type="entry name" value="Glutathione-S-Trfase_C_sf"/>
</dbReference>
<evidence type="ECO:0000313" key="4">
    <source>
        <dbReference type="Proteomes" id="UP000823749"/>
    </source>
</evidence>
<evidence type="ECO:0000259" key="2">
    <source>
        <dbReference type="PROSITE" id="PS50405"/>
    </source>
</evidence>
<reference evidence="3" key="1">
    <citation type="submission" date="2020-08" db="EMBL/GenBank/DDBJ databases">
        <title>Plant Genome Project.</title>
        <authorList>
            <person name="Zhang R.-G."/>
        </authorList>
    </citation>
    <scope>NUCLEOTIDE SEQUENCE</scope>
    <source>
        <strain evidence="3">WSP0</strain>
        <tissue evidence="3">Leaf</tissue>
    </source>
</reference>
<dbReference type="SUPFAM" id="SSF47616">
    <property type="entry name" value="GST C-terminal domain-like"/>
    <property type="match status" value="1"/>
</dbReference>
<dbReference type="PANTHER" id="PTHR44372:SF1">
    <property type="entry name" value="ELONGATION FACTOR 1-GAMMA 3"/>
    <property type="match status" value="1"/>
</dbReference>
<dbReference type="PANTHER" id="PTHR44372">
    <property type="entry name" value="ELONGATION FACTOR 1-GAMMA 1-RELATED"/>
    <property type="match status" value="1"/>
</dbReference>
<comment type="caution">
    <text evidence="3">The sequence shown here is derived from an EMBL/GenBank/DDBJ whole genome shotgun (WGS) entry which is preliminary data.</text>
</comment>
<sequence>MALFILLRHYSNSGDRGLGVQLSEASSSWKLWVEEPAISALKRSLSGLSTHLASNTYLVVHSMTLVDIIMTVNLYKGCTRLMTKNFTSQFPHVERYFWTMVNQPNFSKILGEVKQTEQVPPVTSTKKPSEQKKLLSQSRKMSQRKRRRSQQSPKKKLLRRKRRHQNPNLPIY</sequence>